<dbReference type="PANTHER" id="PTHR43096">
    <property type="entry name" value="DNAJ HOMOLOG 1, MITOCHONDRIAL-RELATED"/>
    <property type="match status" value="1"/>
</dbReference>
<dbReference type="Proteomes" id="UP001363151">
    <property type="component" value="Unassembled WGS sequence"/>
</dbReference>
<evidence type="ECO:0000256" key="1">
    <source>
        <dbReference type="SAM" id="MobiDB-lite"/>
    </source>
</evidence>
<evidence type="ECO:0000313" key="3">
    <source>
        <dbReference type="EMBL" id="KAK7253919.1"/>
    </source>
</evidence>
<evidence type="ECO:0000259" key="2">
    <source>
        <dbReference type="PROSITE" id="PS50076"/>
    </source>
</evidence>
<protein>
    <submittedName>
        <fullName evidence="3">DnaJ molecular chaperone</fullName>
    </submittedName>
</protein>
<sequence length="157" mass="16218">MLLRAAVRWRTVAAAGGACAARAWARCEEDLYATLGVGRKASAEEIRRAYKLRAAKAHPDHGGDAEEFKRVAAAYAALPEGDWKARRRALAGLIGGAPDAPAAQPRPASGGLFAGLFSGLGGAKPVAGTKGGEPAGAVASRASKAKVDALYRRRPRS</sequence>
<gene>
    <name evidence="3" type="ORF">SO694_00003446</name>
</gene>
<reference evidence="3 4" key="1">
    <citation type="submission" date="2024-03" db="EMBL/GenBank/DDBJ databases">
        <title>Aureococcus anophagefferens CCMP1851 and Kratosvirus quantuckense: Draft genome of a second virus-susceptible host strain in the model system.</title>
        <authorList>
            <person name="Chase E."/>
            <person name="Truchon A.R."/>
            <person name="Schepens W."/>
            <person name="Wilhelm S.W."/>
        </authorList>
    </citation>
    <scope>NUCLEOTIDE SEQUENCE [LARGE SCALE GENOMIC DNA]</scope>
    <source>
        <strain evidence="3 4">CCMP1851</strain>
    </source>
</reference>
<evidence type="ECO:0000313" key="4">
    <source>
        <dbReference type="Proteomes" id="UP001363151"/>
    </source>
</evidence>
<dbReference type="Pfam" id="PF00226">
    <property type="entry name" value="DnaJ"/>
    <property type="match status" value="1"/>
</dbReference>
<dbReference type="CDD" id="cd06257">
    <property type="entry name" value="DnaJ"/>
    <property type="match status" value="1"/>
</dbReference>
<dbReference type="SMART" id="SM00271">
    <property type="entry name" value="DnaJ"/>
    <property type="match status" value="1"/>
</dbReference>
<dbReference type="PROSITE" id="PS50076">
    <property type="entry name" value="DNAJ_2"/>
    <property type="match status" value="1"/>
</dbReference>
<name>A0ABR1GD41_AURAN</name>
<dbReference type="InterPro" id="IPR001623">
    <property type="entry name" value="DnaJ_domain"/>
</dbReference>
<comment type="caution">
    <text evidence="3">The sequence shown here is derived from an EMBL/GenBank/DDBJ whole genome shotgun (WGS) entry which is preliminary data.</text>
</comment>
<dbReference type="InterPro" id="IPR036869">
    <property type="entry name" value="J_dom_sf"/>
</dbReference>
<dbReference type="EMBL" id="JBBJCI010000033">
    <property type="protein sequence ID" value="KAK7253919.1"/>
    <property type="molecule type" value="Genomic_DNA"/>
</dbReference>
<organism evidence="3 4">
    <name type="scientific">Aureococcus anophagefferens</name>
    <name type="common">Harmful bloom alga</name>
    <dbReference type="NCBI Taxonomy" id="44056"/>
    <lineage>
        <taxon>Eukaryota</taxon>
        <taxon>Sar</taxon>
        <taxon>Stramenopiles</taxon>
        <taxon>Ochrophyta</taxon>
        <taxon>Pelagophyceae</taxon>
        <taxon>Pelagomonadales</taxon>
        <taxon>Pelagomonadaceae</taxon>
        <taxon>Aureococcus</taxon>
    </lineage>
</organism>
<feature type="region of interest" description="Disordered" evidence="1">
    <location>
        <begin position="125"/>
        <end position="157"/>
    </location>
</feature>
<dbReference type="SUPFAM" id="SSF46565">
    <property type="entry name" value="Chaperone J-domain"/>
    <property type="match status" value="1"/>
</dbReference>
<accession>A0ABR1GD41</accession>
<feature type="domain" description="J" evidence="2">
    <location>
        <begin position="30"/>
        <end position="95"/>
    </location>
</feature>
<dbReference type="PANTHER" id="PTHR43096:SF71">
    <property type="entry name" value="PROTEIN DNAJ, PUTATIVE-RELATED"/>
    <property type="match status" value="1"/>
</dbReference>
<proteinExistence type="predicted"/>
<dbReference type="PRINTS" id="PR00625">
    <property type="entry name" value="JDOMAIN"/>
</dbReference>
<dbReference type="Gene3D" id="1.10.287.110">
    <property type="entry name" value="DnaJ domain"/>
    <property type="match status" value="1"/>
</dbReference>
<keyword evidence="4" id="KW-1185">Reference proteome</keyword>